<dbReference type="SUPFAM" id="SSF54506">
    <property type="entry name" value="Diaminopimelate epimerase-like"/>
    <property type="match status" value="1"/>
</dbReference>
<dbReference type="Proteomes" id="UP001597012">
    <property type="component" value="Unassembled WGS sequence"/>
</dbReference>
<reference evidence="2" key="1">
    <citation type="journal article" date="2019" name="Int. J. Syst. Evol. Microbiol.">
        <title>The Global Catalogue of Microorganisms (GCM) 10K type strain sequencing project: providing services to taxonomists for standard genome sequencing and annotation.</title>
        <authorList>
            <consortium name="The Broad Institute Genomics Platform"/>
            <consortium name="The Broad Institute Genome Sequencing Center for Infectious Disease"/>
            <person name="Wu L."/>
            <person name="Ma J."/>
        </authorList>
    </citation>
    <scope>NUCLEOTIDE SEQUENCE [LARGE SCALE GENOMIC DNA]</scope>
    <source>
        <strain evidence="2">CCUG 61948</strain>
    </source>
</reference>
<evidence type="ECO:0000313" key="2">
    <source>
        <dbReference type="Proteomes" id="UP001597012"/>
    </source>
</evidence>
<dbReference type="EMBL" id="JBHTHY010000003">
    <property type="protein sequence ID" value="MFD0796869.1"/>
    <property type="molecule type" value="Genomic_DNA"/>
</dbReference>
<dbReference type="RefSeq" id="WP_379933135.1">
    <property type="nucleotide sequence ID" value="NZ_JBHTHY010000003.1"/>
</dbReference>
<comment type="caution">
    <text evidence="1">The sequence shown here is derived from an EMBL/GenBank/DDBJ whole genome shotgun (WGS) entry which is preliminary data.</text>
</comment>
<protein>
    <recommendedName>
        <fullName evidence="3">PhzF family phenazine biosynthesis protein</fullName>
    </recommendedName>
</protein>
<accession>A0ABW3B1J2</accession>
<evidence type="ECO:0008006" key="3">
    <source>
        <dbReference type="Google" id="ProtNLM"/>
    </source>
</evidence>
<evidence type="ECO:0000313" key="1">
    <source>
        <dbReference type="EMBL" id="MFD0796869.1"/>
    </source>
</evidence>
<gene>
    <name evidence="1" type="ORF">ACFQZJ_05320</name>
</gene>
<keyword evidence="2" id="KW-1185">Reference proteome</keyword>
<name>A0ABW3B1J2_9FLAO</name>
<organism evidence="1 2">
    <name type="scientific">Maribacter chungangensis</name>
    <dbReference type="NCBI Taxonomy" id="1069117"/>
    <lineage>
        <taxon>Bacteria</taxon>
        <taxon>Pseudomonadati</taxon>
        <taxon>Bacteroidota</taxon>
        <taxon>Flavobacteriia</taxon>
        <taxon>Flavobacteriales</taxon>
        <taxon>Flavobacteriaceae</taxon>
        <taxon>Maribacter</taxon>
    </lineage>
</organism>
<proteinExistence type="predicted"/>
<sequence>MTKYWSNRLNKKKMNSFQCSKRTGFLEVELISASKLLIKSEAQIVLKGELSI</sequence>
<dbReference type="Gene3D" id="3.10.310.10">
    <property type="entry name" value="Diaminopimelate Epimerase, Chain A, domain 1"/>
    <property type="match status" value="1"/>
</dbReference>